<reference evidence="8 11" key="2">
    <citation type="submission" date="2024-02" db="EMBL/GenBank/DDBJ databases">
        <title>De novo assembly and annotation of 12 fungi associated with fruit tree decline syndrome in Ontario, Canada.</title>
        <authorList>
            <person name="Sulman M."/>
            <person name="Ellouze W."/>
            <person name="Ilyukhin E."/>
        </authorList>
    </citation>
    <scope>NUCLEOTIDE SEQUENCE [LARGE SCALE GENOMIC DNA]</scope>
    <source>
        <strain evidence="8 11">FDS-637</strain>
    </source>
</reference>
<dbReference type="CDD" id="cd09397">
    <property type="entry name" value="LIM1_UF1"/>
    <property type="match status" value="1"/>
</dbReference>
<dbReference type="EMBL" id="MSZU01000111">
    <property type="protein sequence ID" value="OMP83080.1"/>
    <property type="molecule type" value="Genomic_DNA"/>
</dbReference>
<feature type="compositionally biased region" description="Polar residues" evidence="6">
    <location>
        <begin position="370"/>
        <end position="380"/>
    </location>
</feature>
<dbReference type="GO" id="GO:0005634">
    <property type="term" value="C:nucleus"/>
    <property type="evidence" value="ECO:0007669"/>
    <property type="project" value="TreeGrafter"/>
</dbReference>
<dbReference type="Proteomes" id="UP000190776">
    <property type="component" value="Unassembled WGS sequence"/>
</dbReference>
<reference evidence="9 10" key="1">
    <citation type="submission" date="2017-01" db="EMBL/GenBank/DDBJ databases">
        <title>Draft genome sequence of Diplodia seriata F98.1, a fungal species involved in grapevine trunk diseases.</title>
        <authorList>
            <person name="Robert-Siegwald G."/>
            <person name="Vallet J."/>
            <person name="Abou-Mansour E."/>
            <person name="Xu J."/>
            <person name="Rey P."/>
            <person name="Bertsch C."/>
            <person name="Rego C."/>
            <person name="Larignon P."/>
            <person name="Fontaine F."/>
            <person name="Lebrun M.-H."/>
        </authorList>
    </citation>
    <scope>NUCLEOTIDE SEQUENCE [LARGE SCALE GENOMIC DNA]</scope>
    <source>
        <strain evidence="9 10">F98.1</strain>
    </source>
</reference>
<feature type="compositionally biased region" description="Basic residues" evidence="6">
    <location>
        <begin position="751"/>
        <end position="761"/>
    </location>
</feature>
<evidence type="ECO:0000256" key="5">
    <source>
        <dbReference type="PROSITE-ProRule" id="PRU00125"/>
    </source>
</evidence>
<organism evidence="9 10">
    <name type="scientific">Diplodia seriata</name>
    <dbReference type="NCBI Taxonomy" id="420778"/>
    <lineage>
        <taxon>Eukaryota</taxon>
        <taxon>Fungi</taxon>
        <taxon>Dikarya</taxon>
        <taxon>Ascomycota</taxon>
        <taxon>Pezizomycotina</taxon>
        <taxon>Dothideomycetes</taxon>
        <taxon>Dothideomycetes incertae sedis</taxon>
        <taxon>Botryosphaeriales</taxon>
        <taxon>Botryosphaeriaceae</taxon>
        <taxon>Diplodia</taxon>
    </lineage>
</organism>
<gene>
    <name evidence="9" type="ORF">BK809_0004461</name>
    <name evidence="8" type="ORF">SLS55_002702</name>
</gene>
<dbReference type="GO" id="GO:0030695">
    <property type="term" value="F:GTPase regulator activity"/>
    <property type="evidence" value="ECO:0007669"/>
    <property type="project" value="UniProtKB-ARBA"/>
</dbReference>
<dbReference type="CDD" id="cd08368">
    <property type="entry name" value="LIM"/>
    <property type="match status" value="1"/>
</dbReference>
<keyword evidence="4 5" id="KW-0440">LIM domain</keyword>
<comment type="caution">
    <text evidence="9">The sequence shown here is derived from an EMBL/GenBank/DDBJ whole genome shotgun (WGS) entry which is preliminary data.</text>
</comment>
<dbReference type="GO" id="GO:0046872">
    <property type="term" value="F:metal ion binding"/>
    <property type="evidence" value="ECO:0007669"/>
    <property type="project" value="UniProtKB-KW"/>
</dbReference>
<feature type="compositionally biased region" description="Low complexity" evidence="6">
    <location>
        <begin position="448"/>
        <end position="462"/>
    </location>
</feature>
<dbReference type="PROSITE" id="PS00478">
    <property type="entry name" value="LIM_DOMAIN_1"/>
    <property type="match status" value="1"/>
</dbReference>
<evidence type="ECO:0000256" key="2">
    <source>
        <dbReference type="ARBA" id="ARBA00022737"/>
    </source>
</evidence>
<feature type="region of interest" description="Disordered" evidence="6">
    <location>
        <begin position="335"/>
        <end position="593"/>
    </location>
</feature>
<keyword evidence="2" id="KW-0677">Repeat</keyword>
<sequence>MADTERPISILPSIKCSDCGVEIEISKMADHICAGPAAEPEPVVAPPKATKNFFDRAANSIRSSTAHLKTGRSAPQLGIDSGVASEYSILPIDMPELTVFEDKPFAGRAQATQDPLTPNSNPNSRSPSPAFLKSSTAFRKQPGLEPRAYSPTSPDQSNIDRANSPDPIRRQPTPTHDYPESDPSLAPLSPRPNGSDSVFSRLNTLASGPFNVRERKASLRPEMAEEARPNSSHKRTPTMSSLRSRSKSRTSSRGSNAMGHERQPSVASTERSRSSIRSSGWPAPSPAPAENAGKRAPPPRPARPNENVDAFLEKLQGEANQPSLAGLMSMRSQIVPIQRDNNGTANKAAISLPRRPSEKVPPPPPKSLARNISNSSTNETPEWWDTPDKEKPAPEPSQHGRKPSVADENAKRYPRRTSSRNISLKDLDLGPKPPVPQPPRLEVRPRGSHAPSDSGSSEASSGYDHRSSRSTPPTSAGASPINEPFKPYRPFDQTPAAPRPGTSSGPAPEMHRKTSSISRRNAPESLPLDPPQLRTVPDAPESPMDPAIQRGVFTPNRPSDSSALPEIQSIVRDDEKPPMPPSPAEEQPPIKPLQHTRTASLGKRPGTAGKGNCRGCGEVIVGKSVKAADGRLTGRWHKQCFVCRTCHSPFQTADFYVIDNHPYCGHHYHQMNGSLCRGCNYGIEGQYLETERRQKFHPPCFACDTCRMPLRDDYFDVMGVVYCERHAWHAARQTGGGPRGMLAPGDPRRNPERRRTRLMMM</sequence>
<dbReference type="SUPFAM" id="SSF57716">
    <property type="entry name" value="Glucocorticoid receptor-like (DNA-binding domain)"/>
    <property type="match status" value="1"/>
</dbReference>
<feature type="compositionally biased region" description="Basic and acidic residues" evidence="6">
    <location>
        <begin position="212"/>
        <end position="228"/>
    </location>
</feature>
<feature type="compositionally biased region" description="Polar residues" evidence="6">
    <location>
        <begin position="192"/>
        <end position="206"/>
    </location>
</feature>
<dbReference type="Gene3D" id="2.10.110.10">
    <property type="entry name" value="Cysteine Rich Protein"/>
    <property type="match status" value="2"/>
</dbReference>
<feature type="compositionally biased region" description="Polar residues" evidence="6">
    <location>
        <begin position="150"/>
        <end position="161"/>
    </location>
</feature>
<evidence type="ECO:0000313" key="10">
    <source>
        <dbReference type="Proteomes" id="UP000190776"/>
    </source>
</evidence>
<evidence type="ECO:0000256" key="6">
    <source>
        <dbReference type="SAM" id="MobiDB-lite"/>
    </source>
</evidence>
<evidence type="ECO:0000313" key="11">
    <source>
        <dbReference type="Proteomes" id="UP001430584"/>
    </source>
</evidence>
<evidence type="ECO:0000313" key="9">
    <source>
        <dbReference type="EMBL" id="OMP83080.1"/>
    </source>
</evidence>
<evidence type="ECO:0000256" key="4">
    <source>
        <dbReference type="ARBA" id="ARBA00023038"/>
    </source>
</evidence>
<dbReference type="InterPro" id="IPR001781">
    <property type="entry name" value="Znf_LIM"/>
</dbReference>
<feature type="domain" description="LIM zinc-binding" evidence="7">
    <location>
        <begin position="611"/>
        <end position="674"/>
    </location>
</feature>
<name>A0A1S8B6A4_9PEZI</name>
<keyword evidence="11" id="KW-1185">Reference proteome</keyword>
<dbReference type="PANTHER" id="PTHR24205:SF16">
    <property type="entry name" value="GH01042P-RELATED"/>
    <property type="match status" value="1"/>
</dbReference>
<dbReference type="Proteomes" id="UP001430584">
    <property type="component" value="Unassembled WGS sequence"/>
</dbReference>
<feature type="compositionally biased region" description="Low complexity" evidence="6">
    <location>
        <begin position="118"/>
        <end position="129"/>
    </location>
</feature>
<dbReference type="OrthoDB" id="1112565at2759"/>
<feature type="domain" description="LIM zinc-binding" evidence="7">
    <location>
        <begin position="675"/>
        <end position="734"/>
    </location>
</feature>
<evidence type="ECO:0000256" key="1">
    <source>
        <dbReference type="ARBA" id="ARBA00022723"/>
    </source>
</evidence>
<feature type="region of interest" description="Disordered" evidence="6">
    <location>
        <begin position="110"/>
        <end position="317"/>
    </location>
</feature>
<dbReference type="PROSITE" id="PS50023">
    <property type="entry name" value="LIM_DOMAIN_2"/>
    <property type="match status" value="2"/>
</dbReference>
<dbReference type="GO" id="GO:0003712">
    <property type="term" value="F:transcription coregulator activity"/>
    <property type="evidence" value="ECO:0007669"/>
    <property type="project" value="TreeGrafter"/>
</dbReference>
<dbReference type="Pfam" id="PF00412">
    <property type="entry name" value="LIM"/>
    <property type="match status" value="2"/>
</dbReference>
<keyword evidence="3 5" id="KW-0862">Zinc</keyword>
<accession>A0A1S8B6A4</accession>
<evidence type="ECO:0000259" key="7">
    <source>
        <dbReference type="PROSITE" id="PS50023"/>
    </source>
</evidence>
<proteinExistence type="predicted"/>
<keyword evidence="1 5" id="KW-0479">Metal-binding</keyword>
<evidence type="ECO:0000256" key="3">
    <source>
        <dbReference type="ARBA" id="ARBA00022833"/>
    </source>
</evidence>
<dbReference type="FunFam" id="2.10.110.10:FF:000105">
    <property type="entry name" value="Similar to LIM domain-containing protein"/>
    <property type="match status" value="1"/>
</dbReference>
<dbReference type="AlphaFoldDB" id="A0A1S8B6A4"/>
<dbReference type="STRING" id="420778.A0A1S8B6A4"/>
<evidence type="ECO:0000313" key="8">
    <source>
        <dbReference type="EMBL" id="KAL0263721.1"/>
    </source>
</evidence>
<feature type="region of interest" description="Disordered" evidence="6">
    <location>
        <begin position="734"/>
        <end position="761"/>
    </location>
</feature>
<dbReference type="SMART" id="SM00132">
    <property type="entry name" value="LIM"/>
    <property type="match status" value="2"/>
</dbReference>
<protein>
    <submittedName>
        <fullName evidence="9">Paxillin-like protein 1</fullName>
    </submittedName>
</protein>
<dbReference type="PANTHER" id="PTHR24205">
    <property type="entry name" value="FOUR AND A HALF LIM DOMAINS PROTEIN"/>
    <property type="match status" value="1"/>
</dbReference>
<dbReference type="EMBL" id="JAJVCZ030000002">
    <property type="protein sequence ID" value="KAL0263721.1"/>
    <property type="molecule type" value="Genomic_DNA"/>
</dbReference>